<accession>A0AAU8JQ51</accession>
<dbReference type="EMBL" id="CP159872">
    <property type="protein sequence ID" value="XCM78397.1"/>
    <property type="molecule type" value="Genomic_DNA"/>
</dbReference>
<name>A0AAU8JQ51_9ACTN</name>
<reference evidence="1" key="1">
    <citation type="submission" date="2024-06" db="EMBL/GenBank/DDBJ databases">
        <title>The genome sequences of Kitasatospora sp. strain HUAS MG31.</title>
        <authorList>
            <person name="Mo P."/>
        </authorList>
    </citation>
    <scope>NUCLEOTIDE SEQUENCE</scope>
    <source>
        <strain evidence="1">HUAS MG31</strain>
    </source>
</reference>
<dbReference type="AlphaFoldDB" id="A0AAU8JQ51"/>
<organism evidence="1">
    <name type="scientific">Kitasatospora camelliae</name>
    <dbReference type="NCBI Taxonomy" id="3156397"/>
    <lineage>
        <taxon>Bacteria</taxon>
        <taxon>Bacillati</taxon>
        <taxon>Actinomycetota</taxon>
        <taxon>Actinomycetes</taxon>
        <taxon>Kitasatosporales</taxon>
        <taxon>Streptomycetaceae</taxon>
        <taxon>Kitasatospora</taxon>
    </lineage>
</organism>
<evidence type="ECO:0000313" key="1">
    <source>
        <dbReference type="EMBL" id="XCM78397.1"/>
    </source>
</evidence>
<dbReference type="RefSeq" id="WP_354638257.1">
    <property type="nucleotide sequence ID" value="NZ_CP159872.1"/>
</dbReference>
<dbReference type="KEGG" id="kcm:ABWK59_05390"/>
<proteinExistence type="predicted"/>
<protein>
    <submittedName>
        <fullName evidence="1">Uncharacterized protein</fullName>
    </submittedName>
</protein>
<sequence>MAGVNGLAQAAGIASYWIRQGIADRVEVLDRQRFVLAVSRLDVHVLDDPREQDTDPP</sequence>
<gene>
    <name evidence="1" type="ORF">ABWK59_05390</name>
</gene>